<accession>A0A381QII1</accession>
<gene>
    <name evidence="1" type="ORF">METZ01_LOCUS31612</name>
</gene>
<evidence type="ECO:0000313" key="1">
    <source>
        <dbReference type="EMBL" id="SUZ78758.1"/>
    </source>
</evidence>
<reference evidence="1" key="1">
    <citation type="submission" date="2018-05" db="EMBL/GenBank/DDBJ databases">
        <authorList>
            <person name="Lanie J.A."/>
            <person name="Ng W.-L."/>
            <person name="Kazmierczak K.M."/>
            <person name="Andrzejewski T.M."/>
            <person name="Davidsen T.M."/>
            <person name="Wayne K.J."/>
            <person name="Tettelin H."/>
            <person name="Glass J.I."/>
            <person name="Rusch D."/>
            <person name="Podicherti R."/>
            <person name="Tsui H.-C.T."/>
            <person name="Winkler M.E."/>
        </authorList>
    </citation>
    <scope>NUCLEOTIDE SEQUENCE</scope>
</reference>
<protein>
    <submittedName>
        <fullName evidence="1">Uncharacterized protein</fullName>
    </submittedName>
</protein>
<organism evidence="1">
    <name type="scientific">marine metagenome</name>
    <dbReference type="NCBI Taxonomy" id="408172"/>
    <lineage>
        <taxon>unclassified sequences</taxon>
        <taxon>metagenomes</taxon>
        <taxon>ecological metagenomes</taxon>
    </lineage>
</organism>
<proteinExistence type="predicted"/>
<dbReference type="EMBL" id="UINC01001365">
    <property type="protein sequence ID" value="SUZ78758.1"/>
    <property type="molecule type" value="Genomic_DNA"/>
</dbReference>
<dbReference type="AlphaFoldDB" id="A0A381QII1"/>
<name>A0A381QII1_9ZZZZ</name>
<sequence length="42" mass="4911">MSEVKKIIFKTSLQPMKCLKVLIASEVFMLLILHSNHKNRKL</sequence>